<keyword evidence="3" id="KW-1185">Reference proteome</keyword>
<sequence length="85" mass="9084">MARATLATFLSLASAPMLARARPIQYCSVRNLPLVHLVEVQRVEVVQGELAVADLKHPAVEEELALAHRCHGAGPRAGLHQGGRG</sequence>
<evidence type="ECO:0000256" key="1">
    <source>
        <dbReference type="SAM" id="SignalP"/>
    </source>
</evidence>
<protein>
    <submittedName>
        <fullName evidence="2">Uncharacterized protein</fullName>
    </submittedName>
</protein>
<name>A0A4Z2GNR2_9TELE</name>
<proteinExistence type="predicted"/>
<accession>A0A4Z2GNR2</accession>
<dbReference type="AlphaFoldDB" id="A0A4Z2GNR2"/>
<feature type="chain" id="PRO_5021426545" evidence="1">
    <location>
        <begin position="22"/>
        <end position="85"/>
    </location>
</feature>
<evidence type="ECO:0000313" key="3">
    <source>
        <dbReference type="Proteomes" id="UP000314294"/>
    </source>
</evidence>
<dbReference type="EMBL" id="SRLO01000469">
    <property type="protein sequence ID" value="TNN54989.1"/>
    <property type="molecule type" value="Genomic_DNA"/>
</dbReference>
<gene>
    <name evidence="2" type="ORF">EYF80_034776</name>
</gene>
<comment type="caution">
    <text evidence="2">The sequence shown here is derived from an EMBL/GenBank/DDBJ whole genome shotgun (WGS) entry which is preliminary data.</text>
</comment>
<dbReference type="Proteomes" id="UP000314294">
    <property type="component" value="Unassembled WGS sequence"/>
</dbReference>
<evidence type="ECO:0000313" key="2">
    <source>
        <dbReference type="EMBL" id="TNN54989.1"/>
    </source>
</evidence>
<keyword evidence="1" id="KW-0732">Signal</keyword>
<feature type="signal peptide" evidence="1">
    <location>
        <begin position="1"/>
        <end position="21"/>
    </location>
</feature>
<reference evidence="2 3" key="1">
    <citation type="submission" date="2019-03" db="EMBL/GenBank/DDBJ databases">
        <title>First draft genome of Liparis tanakae, snailfish: a comprehensive survey of snailfish specific genes.</title>
        <authorList>
            <person name="Kim W."/>
            <person name="Song I."/>
            <person name="Jeong J.-H."/>
            <person name="Kim D."/>
            <person name="Kim S."/>
            <person name="Ryu S."/>
            <person name="Song J.Y."/>
            <person name="Lee S.K."/>
        </authorList>
    </citation>
    <scope>NUCLEOTIDE SEQUENCE [LARGE SCALE GENOMIC DNA]</scope>
    <source>
        <tissue evidence="2">Muscle</tissue>
    </source>
</reference>
<organism evidence="2 3">
    <name type="scientific">Liparis tanakae</name>
    <name type="common">Tanaka's snailfish</name>
    <dbReference type="NCBI Taxonomy" id="230148"/>
    <lineage>
        <taxon>Eukaryota</taxon>
        <taxon>Metazoa</taxon>
        <taxon>Chordata</taxon>
        <taxon>Craniata</taxon>
        <taxon>Vertebrata</taxon>
        <taxon>Euteleostomi</taxon>
        <taxon>Actinopterygii</taxon>
        <taxon>Neopterygii</taxon>
        <taxon>Teleostei</taxon>
        <taxon>Neoteleostei</taxon>
        <taxon>Acanthomorphata</taxon>
        <taxon>Eupercaria</taxon>
        <taxon>Perciformes</taxon>
        <taxon>Cottioidei</taxon>
        <taxon>Cottales</taxon>
        <taxon>Liparidae</taxon>
        <taxon>Liparis</taxon>
    </lineage>
</organism>